<dbReference type="GO" id="GO:0061928">
    <property type="term" value="F:glutathione specific gamma-glutamylcyclotransferase activity"/>
    <property type="evidence" value="ECO:0007669"/>
    <property type="project" value="UniProtKB-EC"/>
</dbReference>
<accession>A0A7S0ZA80</accession>
<dbReference type="InterPro" id="IPR013024">
    <property type="entry name" value="GGCT-like"/>
</dbReference>
<dbReference type="AlphaFoldDB" id="A0A7S0ZA80"/>
<sequence length="228" mass="25783">MRTTAALGGAYERLHMQRATVLAAASRTPRDHDVGVMPRAPLSTKPHEPLWVFGYGSIVWNVGFEYVSTRTLCARGFRRRFYQGSTDHRGTVEFPGRTVTLEHCDAREVVWGAAYEVSPEHRERVIEYLERREKQYDARIEMDLFDSADEGAEPVIRNAVTYIATPSEYNLNWLGDAGDLAEQIARARGPSGENCEYLYNLAIAMRDIGVEDDHLYNLEAAVRAIRGD</sequence>
<name>A0A7S0ZA80_9CHLO</name>
<protein>
    <recommendedName>
        <fullName evidence="1">glutathione-specific gamma-glutamylcyclotransferase</fullName>
        <ecNumber evidence="1">4.3.2.7</ecNumber>
    </recommendedName>
</protein>
<dbReference type="Gene3D" id="3.10.490.10">
    <property type="entry name" value="Gamma-glutamyl cyclotransferase-like"/>
    <property type="match status" value="1"/>
</dbReference>
<gene>
    <name evidence="3" type="ORF">OMED0930_LOCUS6625</name>
</gene>
<evidence type="ECO:0000256" key="1">
    <source>
        <dbReference type="ARBA" id="ARBA00012344"/>
    </source>
</evidence>
<evidence type="ECO:0000313" key="3">
    <source>
        <dbReference type="EMBL" id="CAD8815505.1"/>
    </source>
</evidence>
<dbReference type="GO" id="GO:0006751">
    <property type="term" value="P:glutathione catabolic process"/>
    <property type="evidence" value="ECO:0007669"/>
    <property type="project" value="InterPro"/>
</dbReference>
<dbReference type="InterPro" id="IPR036568">
    <property type="entry name" value="GGCT-like_sf"/>
</dbReference>
<dbReference type="SUPFAM" id="SSF110857">
    <property type="entry name" value="Gamma-glutamyl cyclotransferase-like"/>
    <property type="match status" value="1"/>
</dbReference>
<evidence type="ECO:0000256" key="2">
    <source>
        <dbReference type="ARBA" id="ARBA00023239"/>
    </source>
</evidence>
<dbReference type="GO" id="GO:0005737">
    <property type="term" value="C:cytoplasm"/>
    <property type="evidence" value="ECO:0007669"/>
    <property type="project" value="TreeGrafter"/>
</dbReference>
<dbReference type="InterPro" id="IPR006840">
    <property type="entry name" value="ChaC"/>
</dbReference>
<dbReference type="Pfam" id="PF04752">
    <property type="entry name" value="ChaC"/>
    <property type="match status" value="1"/>
</dbReference>
<organism evidence="3">
    <name type="scientific">Ostreococcus mediterraneus</name>
    <dbReference type="NCBI Taxonomy" id="1486918"/>
    <lineage>
        <taxon>Eukaryota</taxon>
        <taxon>Viridiplantae</taxon>
        <taxon>Chlorophyta</taxon>
        <taxon>Mamiellophyceae</taxon>
        <taxon>Mamiellales</taxon>
        <taxon>Bathycoccaceae</taxon>
        <taxon>Ostreococcus</taxon>
    </lineage>
</organism>
<dbReference type="EMBL" id="HBFO01009350">
    <property type="protein sequence ID" value="CAD8815505.1"/>
    <property type="molecule type" value="Transcribed_RNA"/>
</dbReference>
<reference evidence="3" key="1">
    <citation type="submission" date="2021-01" db="EMBL/GenBank/DDBJ databases">
        <authorList>
            <person name="Corre E."/>
            <person name="Pelletier E."/>
            <person name="Niang G."/>
            <person name="Scheremetjew M."/>
            <person name="Finn R."/>
            <person name="Kale V."/>
            <person name="Holt S."/>
            <person name="Cochrane G."/>
            <person name="Meng A."/>
            <person name="Brown T."/>
            <person name="Cohen L."/>
        </authorList>
    </citation>
    <scope>NUCLEOTIDE SEQUENCE</scope>
    <source>
        <strain evidence="3">Clade-D-RCC1621</strain>
    </source>
</reference>
<dbReference type="PANTHER" id="PTHR12192">
    <property type="entry name" value="CATION TRANSPORT PROTEIN CHAC-RELATED"/>
    <property type="match status" value="1"/>
</dbReference>
<dbReference type="CDD" id="cd06661">
    <property type="entry name" value="GGCT_like"/>
    <property type="match status" value="1"/>
</dbReference>
<dbReference type="PANTHER" id="PTHR12192:SF2">
    <property type="entry name" value="GLUTATHIONE-SPECIFIC GAMMA-GLUTAMYLCYCLOTRANSFERASE 2"/>
    <property type="match status" value="1"/>
</dbReference>
<keyword evidence="2" id="KW-0456">Lyase</keyword>
<dbReference type="EC" id="4.3.2.7" evidence="1"/>
<proteinExistence type="predicted"/>